<name>A0A1G6XMZ6_9GAMM</name>
<sequence>MNCNHAAAALAALPAHLLLPIEAPRADWPGLLDHAAAALEGRCVYDSETLALELRAIAETLRAEVLA</sequence>
<keyword evidence="2" id="KW-1185">Reference proteome</keyword>
<evidence type="ECO:0000313" key="2">
    <source>
        <dbReference type="Proteomes" id="UP000199603"/>
    </source>
</evidence>
<organism evidence="1 2">
    <name type="scientific">Aquimonas voraii</name>
    <dbReference type="NCBI Taxonomy" id="265719"/>
    <lineage>
        <taxon>Bacteria</taxon>
        <taxon>Pseudomonadati</taxon>
        <taxon>Pseudomonadota</taxon>
        <taxon>Gammaproteobacteria</taxon>
        <taxon>Lysobacterales</taxon>
        <taxon>Lysobacteraceae</taxon>
        <taxon>Aquimonas</taxon>
    </lineage>
</organism>
<dbReference type="RefSeq" id="WP_091243067.1">
    <property type="nucleotide sequence ID" value="NZ_FNAG01000007.1"/>
</dbReference>
<reference evidence="1 2" key="1">
    <citation type="submission" date="2016-10" db="EMBL/GenBank/DDBJ databases">
        <authorList>
            <person name="de Groot N.N."/>
        </authorList>
    </citation>
    <scope>NUCLEOTIDE SEQUENCE [LARGE SCALE GENOMIC DNA]</scope>
    <source>
        <strain evidence="1 2">DSM 16957</strain>
    </source>
</reference>
<evidence type="ECO:0000313" key="1">
    <source>
        <dbReference type="EMBL" id="SDD78795.1"/>
    </source>
</evidence>
<dbReference type="Proteomes" id="UP000199603">
    <property type="component" value="Unassembled WGS sequence"/>
</dbReference>
<accession>A0A1G6XMZ6</accession>
<dbReference type="EMBL" id="FNAG01000007">
    <property type="protein sequence ID" value="SDD78795.1"/>
    <property type="molecule type" value="Genomic_DNA"/>
</dbReference>
<protein>
    <submittedName>
        <fullName evidence="1">Uncharacterized protein</fullName>
    </submittedName>
</protein>
<gene>
    <name evidence="1" type="ORF">SAMN04488509_10739</name>
</gene>
<dbReference type="AlphaFoldDB" id="A0A1G6XMZ6"/>
<proteinExistence type="predicted"/>